<name>A0A543ATA7_9ACTN</name>
<organism evidence="2 3">
    <name type="scientific">Stackebrandtia endophytica</name>
    <dbReference type="NCBI Taxonomy" id="1496996"/>
    <lineage>
        <taxon>Bacteria</taxon>
        <taxon>Bacillati</taxon>
        <taxon>Actinomycetota</taxon>
        <taxon>Actinomycetes</taxon>
        <taxon>Glycomycetales</taxon>
        <taxon>Glycomycetaceae</taxon>
        <taxon>Stackebrandtia</taxon>
    </lineage>
</organism>
<accession>A0A543ATA7</accession>
<comment type="caution">
    <text evidence="2">The sequence shown here is derived from an EMBL/GenBank/DDBJ whole genome shotgun (WGS) entry which is preliminary data.</text>
</comment>
<keyword evidence="1" id="KW-0175">Coiled coil</keyword>
<dbReference type="InParanoid" id="A0A543ATA7"/>
<reference evidence="2 3" key="1">
    <citation type="submission" date="2019-06" db="EMBL/GenBank/DDBJ databases">
        <title>Sequencing the genomes of 1000 actinobacteria strains.</title>
        <authorList>
            <person name="Klenk H.-P."/>
        </authorList>
    </citation>
    <scope>NUCLEOTIDE SEQUENCE [LARGE SCALE GENOMIC DNA]</scope>
    <source>
        <strain evidence="2 3">DSM 45928</strain>
    </source>
</reference>
<evidence type="ECO:0000313" key="3">
    <source>
        <dbReference type="Proteomes" id="UP000317043"/>
    </source>
</evidence>
<dbReference type="Proteomes" id="UP000317043">
    <property type="component" value="Unassembled WGS sequence"/>
</dbReference>
<dbReference type="AlphaFoldDB" id="A0A543ATA7"/>
<dbReference type="EMBL" id="VFOW01000001">
    <property type="protein sequence ID" value="TQL75798.1"/>
    <property type="molecule type" value="Genomic_DNA"/>
</dbReference>
<keyword evidence="3" id="KW-1185">Reference proteome</keyword>
<evidence type="ECO:0000313" key="2">
    <source>
        <dbReference type="EMBL" id="TQL75798.1"/>
    </source>
</evidence>
<gene>
    <name evidence="2" type="ORF">FB566_1313</name>
</gene>
<feature type="coiled-coil region" evidence="1">
    <location>
        <begin position="66"/>
        <end position="93"/>
    </location>
</feature>
<evidence type="ECO:0000256" key="1">
    <source>
        <dbReference type="SAM" id="Coils"/>
    </source>
</evidence>
<proteinExistence type="predicted"/>
<protein>
    <submittedName>
        <fullName evidence="2">Uncharacterized protein</fullName>
    </submittedName>
</protein>
<sequence length="138" mass="14744">MTPFGVRFRQDGNVSTISVEELKAAISAAMQQVREGQAAITGASERLEQAQQSLGAVLRGSAHTSVTSAQAALAQANQELEQAMAATIAASEQAESYAATLLCLVWRFLVPVCGRSSATFHKTTRLERPGIWRPPTND</sequence>